<dbReference type="Gene3D" id="1.10.10.10">
    <property type="entry name" value="Winged helix-like DNA-binding domain superfamily/Winged helix DNA-binding domain"/>
    <property type="match status" value="1"/>
</dbReference>
<dbReference type="InterPro" id="IPR008920">
    <property type="entry name" value="TF_FadR/GntR_C"/>
</dbReference>
<keyword evidence="3" id="KW-0804">Transcription</keyword>
<dbReference type="SUPFAM" id="SSF48008">
    <property type="entry name" value="GntR ligand-binding domain-like"/>
    <property type="match status" value="1"/>
</dbReference>
<keyword evidence="6" id="KW-1185">Reference proteome</keyword>
<dbReference type="SMART" id="SM00895">
    <property type="entry name" value="FCD"/>
    <property type="match status" value="1"/>
</dbReference>
<reference evidence="5" key="1">
    <citation type="submission" date="2022-08" db="EMBL/GenBank/DDBJ databases">
        <authorList>
            <person name="Deng Y."/>
            <person name="Han X.-F."/>
            <person name="Zhang Y.-Q."/>
        </authorList>
    </citation>
    <scope>NUCLEOTIDE SEQUENCE</scope>
    <source>
        <strain evidence="5">CPCC 205763</strain>
    </source>
</reference>
<dbReference type="Pfam" id="PF07729">
    <property type="entry name" value="FCD"/>
    <property type="match status" value="1"/>
</dbReference>
<dbReference type="SUPFAM" id="SSF46785">
    <property type="entry name" value="Winged helix' DNA-binding domain"/>
    <property type="match status" value="1"/>
</dbReference>
<dbReference type="Pfam" id="PF00392">
    <property type="entry name" value="GntR"/>
    <property type="match status" value="1"/>
</dbReference>
<dbReference type="Proteomes" id="UP001165584">
    <property type="component" value="Unassembled WGS sequence"/>
</dbReference>
<keyword evidence="1" id="KW-0805">Transcription regulation</keyword>
<organism evidence="5 6">
    <name type="scientific">Herbiconiux aconitum</name>
    <dbReference type="NCBI Taxonomy" id="2970913"/>
    <lineage>
        <taxon>Bacteria</taxon>
        <taxon>Bacillati</taxon>
        <taxon>Actinomycetota</taxon>
        <taxon>Actinomycetes</taxon>
        <taxon>Micrococcales</taxon>
        <taxon>Microbacteriaceae</taxon>
        <taxon>Herbiconiux</taxon>
    </lineage>
</organism>
<evidence type="ECO:0000256" key="3">
    <source>
        <dbReference type="ARBA" id="ARBA00023163"/>
    </source>
</evidence>
<dbReference type="InterPro" id="IPR000524">
    <property type="entry name" value="Tscrpt_reg_HTH_GntR"/>
</dbReference>
<gene>
    <name evidence="5" type="ORF">N1027_03140</name>
</gene>
<dbReference type="InterPro" id="IPR011711">
    <property type="entry name" value="GntR_C"/>
</dbReference>
<dbReference type="RefSeq" id="WP_259505095.1">
    <property type="nucleotide sequence ID" value="NZ_JANLCM010000001.1"/>
</dbReference>
<comment type="caution">
    <text evidence="5">The sequence shown here is derived from an EMBL/GenBank/DDBJ whole genome shotgun (WGS) entry which is preliminary data.</text>
</comment>
<evidence type="ECO:0000256" key="1">
    <source>
        <dbReference type="ARBA" id="ARBA00023015"/>
    </source>
</evidence>
<keyword evidence="2" id="KW-0238">DNA-binding</keyword>
<dbReference type="EMBL" id="JANLCM010000001">
    <property type="protein sequence ID" value="MCS5717125.1"/>
    <property type="molecule type" value="Genomic_DNA"/>
</dbReference>
<dbReference type="PANTHER" id="PTHR43537">
    <property type="entry name" value="TRANSCRIPTIONAL REGULATOR, GNTR FAMILY"/>
    <property type="match status" value="1"/>
</dbReference>
<accession>A0ABT2GLM8</accession>
<dbReference type="InterPro" id="IPR036390">
    <property type="entry name" value="WH_DNA-bd_sf"/>
</dbReference>
<sequence length="224" mass="23896">MIRQVSPVSVVDAVSDDLRRRLFAGELRGTALTEVAIAAEYAISRSTGKAAVEKLVTEGLLQRGTHKSPRVPDLGPDDVRDIYSTRLRLEGEALRELAAERRVPEAATEANGRVRASGSGPALGSVEPDMLFHAALVQAVGSPRLERMYRSLVDEVRLCMSQVQGRSLLGVEQIAAEHQEILESIAAGDAEQAVARLRGHLGRASDRLAAAIASADAVSVDEAV</sequence>
<protein>
    <submittedName>
        <fullName evidence="5">GntR family transcriptional regulator</fullName>
    </submittedName>
</protein>
<dbReference type="PANTHER" id="PTHR43537:SF24">
    <property type="entry name" value="GLUCONATE OPERON TRANSCRIPTIONAL REPRESSOR"/>
    <property type="match status" value="1"/>
</dbReference>
<dbReference type="Gene3D" id="1.20.120.530">
    <property type="entry name" value="GntR ligand-binding domain-like"/>
    <property type="match status" value="1"/>
</dbReference>
<evidence type="ECO:0000313" key="6">
    <source>
        <dbReference type="Proteomes" id="UP001165584"/>
    </source>
</evidence>
<evidence type="ECO:0000256" key="2">
    <source>
        <dbReference type="ARBA" id="ARBA00023125"/>
    </source>
</evidence>
<dbReference type="InterPro" id="IPR036388">
    <property type="entry name" value="WH-like_DNA-bd_sf"/>
</dbReference>
<proteinExistence type="predicted"/>
<name>A0ABT2GLM8_9MICO</name>
<evidence type="ECO:0000259" key="4">
    <source>
        <dbReference type="SMART" id="SM00895"/>
    </source>
</evidence>
<feature type="domain" description="GntR C-terminal" evidence="4">
    <location>
        <begin position="81"/>
        <end position="203"/>
    </location>
</feature>
<evidence type="ECO:0000313" key="5">
    <source>
        <dbReference type="EMBL" id="MCS5717125.1"/>
    </source>
</evidence>